<dbReference type="GO" id="GO:0015031">
    <property type="term" value="P:protein transport"/>
    <property type="evidence" value="ECO:0007669"/>
    <property type="project" value="UniProtKB-KW"/>
</dbReference>
<dbReference type="AlphaFoldDB" id="A0A7T8HF33"/>
<evidence type="ECO:0000313" key="6">
    <source>
        <dbReference type="Proteomes" id="UP000595437"/>
    </source>
</evidence>
<dbReference type="Gene3D" id="1.25.10.10">
    <property type="entry name" value="Leucine-rich Repeat Variant"/>
    <property type="match status" value="1"/>
</dbReference>
<comment type="similarity">
    <text evidence="1">Belongs to the importin alpha family.</text>
</comment>
<accession>A0A7T8HF33</accession>
<evidence type="ECO:0000256" key="3">
    <source>
        <dbReference type="ARBA" id="ARBA00022927"/>
    </source>
</evidence>
<dbReference type="InterPro" id="IPR011989">
    <property type="entry name" value="ARM-like"/>
</dbReference>
<feature type="non-terminal residue" evidence="5">
    <location>
        <position position="1"/>
    </location>
</feature>
<name>A0A7T8HF33_CALRO</name>
<dbReference type="SMART" id="SM00185">
    <property type="entry name" value="ARM"/>
    <property type="match status" value="4"/>
</dbReference>
<evidence type="ECO:0000256" key="2">
    <source>
        <dbReference type="ARBA" id="ARBA00022448"/>
    </source>
</evidence>
<dbReference type="OrthoDB" id="29145at2759"/>
<evidence type="ECO:0000313" key="5">
    <source>
        <dbReference type="EMBL" id="QQP48695.1"/>
    </source>
</evidence>
<reference evidence="6" key="1">
    <citation type="submission" date="2021-01" db="EMBL/GenBank/DDBJ databases">
        <title>Caligus Genome Assembly.</title>
        <authorList>
            <person name="Gallardo-Escarate C."/>
        </authorList>
    </citation>
    <scope>NUCLEOTIDE SEQUENCE [LARGE SCALE GENOMIC DNA]</scope>
</reference>
<keyword evidence="3" id="KW-0653">Protein transport</keyword>
<dbReference type="InterPro" id="IPR000225">
    <property type="entry name" value="Armadillo"/>
</dbReference>
<feature type="repeat" description="HEAT" evidence="4">
    <location>
        <begin position="152"/>
        <end position="178"/>
    </location>
</feature>
<keyword evidence="2" id="KW-0813">Transport</keyword>
<proteinExistence type="inferred from homology"/>
<dbReference type="EMBL" id="CP045895">
    <property type="protein sequence ID" value="QQP48695.1"/>
    <property type="molecule type" value="Genomic_DNA"/>
</dbReference>
<gene>
    <name evidence="5" type="ORF">FKW44_009085</name>
</gene>
<dbReference type="SUPFAM" id="SSF48371">
    <property type="entry name" value="ARM repeat"/>
    <property type="match status" value="1"/>
</dbReference>
<evidence type="ECO:0000256" key="1">
    <source>
        <dbReference type="ARBA" id="ARBA00010394"/>
    </source>
</evidence>
<dbReference type="InterPro" id="IPR016024">
    <property type="entry name" value="ARM-type_fold"/>
</dbReference>
<dbReference type="Proteomes" id="UP000595437">
    <property type="component" value="Chromosome 6"/>
</dbReference>
<protein>
    <submittedName>
        <fullName evidence="5">Karyopherin alpha 6like</fullName>
    </submittedName>
</protein>
<sequence length="178" mass="19524">MDPLLRILNTTSQLVMMRNATWTFSNLYFAKVSPALSVLSKLLFHSDPDVLSDACWSLSHLCSSSNDRIQAVIDAGVSRRLLRRGCAIRTIGNILTGDDLQTQVMLNVSAIPALHALLSHPGDNIRKEACWSISNVLAGNQMQIQSVIDAGVIPTIIELLDKAETKIRREAAWSITNA</sequence>
<keyword evidence="6" id="KW-1185">Reference proteome</keyword>
<organism evidence="5 6">
    <name type="scientific">Caligus rogercresseyi</name>
    <name type="common">Sea louse</name>
    <dbReference type="NCBI Taxonomy" id="217165"/>
    <lineage>
        <taxon>Eukaryota</taxon>
        <taxon>Metazoa</taxon>
        <taxon>Ecdysozoa</taxon>
        <taxon>Arthropoda</taxon>
        <taxon>Crustacea</taxon>
        <taxon>Multicrustacea</taxon>
        <taxon>Hexanauplia</taxon>
        <taxon>Copepoda</taxon>
        <taxon>Siphonostomatoida</taxon>
        <taxon>Caligidae</taxon>
        <taxon>Caligus</taxon>
    </lineage>
</organism>
<dbReference type="PROSITE" id="PS50077">
    <property type="entry name" value="HEAT_REPEAT"/>
    <property type="match status" value="1"/>
</dbReference>
<dbReference type="Pfam" id="PF00514">
    <property type="entry name" value="Arm"/>
    <property type="match status" value="3"/>
</dbReference>
<evidence type="ECO:0000256" key="4">
    <source>
        <dbReference type="PROSITE-ProRule" id="PRU00103"/>
    </source>
</evidence>
<dbReference type="InterPro" id="IPR021133">
    <property type="entry name" value="HEAT_type_2"/>
</dbReference>
<dbReference type="PANTHER" id="PTHR23316">
    <property type="entry name" value="IMPORTIN ALPHA"/>
    <property type="match status" value="1"/>
</dbReference>